<evidence type="ECO:0000256" key="1">
    <source>
        <dbReference type="ARBA" id="ARBA00012528"/>
    </source>
</evidence>
<dbReference type="Pfam" id="PF00990">
    <property type="entry name" value="GGDEF"/>
    <property type="match status" value="1"/>
</dbReference>
<evidence type="ECO:0000256" key="3">
    <source>
        <dbReference type="SAM" id="Phobius"/>
    </source>
</evidence>
<gene>
    <name evidence="5" type="ORF">G6N76_16425</name>
</gene>
<name>A0A6M1SAB5_9HYPH</name>
<evidence type="ECO:0000259" key="4">
    <source>
        <dbReference type="PROSITE" id="PS50887"/>
    </source>
</evidence>
<dbReference type="SUPFAM" id="SSF55073">
    <property type="entry name" value="Nucleotide cyclase"/>
    <property type="match status" value="1"/>
</dbReference>
<dbReference type="EMBL" id="JAAKZH010000005">
    <property type="protein sequence ID" value="NGO65258.1"/>
    <property type="molecule type" value="Genomic_DNA"/>
</dbReference>
<organism evidence="5 6">
    <name type="scientific">Rhizobium daejeonense</name>
    <dbReference type="NCBI Taxonomy" id="240521"/>
    <lineage>
        <taxon>Bacteria</taxon>
        <taxon>Pseudomonadati</taxon>
        <taxon>Pseudomonadota</taxon>
        <taxon>Alphaproteobacteria</taxon>
        <taxon>Hyphomicrobiales</taxon>
        <taxon>Rhizobiaceae</taxon>
        <taxon>Rhizobium/Agrobacterium group</taxon>
        <taxon>Rhizobium</taxon>
    </lineage>
</organism>
<dbReference type="FunFam" id="3.30.70.270:FF:000001">
    <property type="entry name" value="Diguanylate cyclase domain protein"/>
    <property type="match status" value="1"/>
</dbReference>
<evidence type="ECO:0000313" key="6">
    <source>
        <dbReference type="Proteomes" id="UP000477849"/>
    </source>
</evidence>
<dbReference type="Proteomes" id="UP000477849">
    <property type="component" value="Unassembled WGS sequence"/>
</dbReference>
<dbReference type="PANTHER" id="PTHR45138">
    <property type="entry name" value="REGULATORY COMPONENTS OF SENSORY TRANSDUCTION SYSTEM"/>
    <property type="match status" value="1"/>
</dbReference>
<protein>
    <recommendedName>
        <fullName evidence="1">diguanylate cyclase</fullName>
        <ecNumber evidence="1">2.7.7.65</ecNumber>
    </recommendedName>
</protein>
<feature type="domain" description="GGDEF" evidence="4">
    <location>
        <begin position="248"/>
        <end position="381"/>
    </location>
</feature>
<dbReference type="GO" id="GO:1902201">
    <property type="term" value="P:negative regulation of bacterial-type flagellum-dependent cell motility"/>
    <property type="evidence" value="ECO:0007669"/>
    <property type="project" value="TreeGrafter"/>
</dbReference>
<evidence type="ECO:0000256" key="2">
    <source>
        <dbReference type="ARBA" id="ARBA00034247"/>
    </source>
</evidence>
<keyword evidence="3" id="KW-1133">Transmembrane helix</keyword>
<dbReference type="EC" id="2.7.7.65" evidence="1"/>
<dbReference type="PANTHER" id="PTHR45138:SF9">
    <property type="entry name" value="DIGUANYLATE CYCLASE DGCM-RELATED"/>
    <property type="match status" value="1"/>
</dbReference>
<evidence type="ECO:0000313" key="5">
    <source>
        <dbReference type="EMBL" id="NGO65258.1"/>
    </source>
</evidence>
<dbReference type="GO" id="GO:0043709">
    <property type="term" value="P:cell adhesion involved in single-species biofilm formation"/>
    <property type="evidence" value="ECO:0007669"/>
    <property type="project" value="TreeGrafter"/>
</dbReference>
<dbReference type="PROSITE" id="PS50887">
    <property type="entry name" value="GGDEF"/>
    <property type="match status" value="1"/>
</dbReference>
<reference evidence="5 6" key="1">
    <citation type="submission" date="2020-02" db="EMBL/GenBank/DDBJ databases">
        <title>Genome sequence of the type strain CCBAU10050 of Rhizobium daejeonense.</title>
        <authorList>
            <person name="Gao J."/>
            <person name="Sun J."/>
        </authorList>
    </citation>
    <scope>NUCLEOTIDE SEQUENCE [LARGE SCALE GENOMIC DNA]</scope>
    <source>
        <strain evidence="5 6">CCBAU10050</strain>
    </source>
</reference>
<dbReference type="CDD" id="cd01949">
    <property type="entry name" value="GGDEF"/>
    <property type="match status" value="1"/>
</dbReference>
<feature type="transmembrane region" description="Helical" evidence="3">
    <location>
        <begin position="189"/>
        <end position="211"/>
    </location>
</feature>
<dbReference type="InterPro" id="IPR000160">
    <property type="entry name" value="GGDEF_dom"/>
</dbReference>
<feature type="transmembrane region" description="Helical" evidence="3">
    <location>
        <begin position="95"/>
        <end position="111"/>
    </location>
</feature>
<feature type="transmembrane region" description="Helical" evidence="3">
    <location>
        <begin position="148"/>
        <end position="169"/>
    </location>
</feature>
<keyword evidence="6" id="KW-1185">Reference proteome</keyword>
<dbReference type="SMART" id="SM00267">
    <property type="entry name" value="GGDEF"/>
    <property type="match status" value="1"/>
</dbReference>
<feature type="transmembrane region" description="Helical" evidence="3">
    <location>
        <begin position="6"/>
        <end position="28"/>
    </location>
</feature>
<dbReference type="InterPro" id="IPR043128">
    <property type="entry name" value="Rev_trsase/Diguanyl_cyclase"/>
</dbReference>
<comment type="caution">
    <text evidence="5">The sequence shown here is derived from an EMBL/GenBank/DDBJ whole genome shotgun (WGS) entry which is preliminary data.</text>
</comment>
<dbReference type="Gene3D" id="3.30.70.270">
    <property type="match status" value="1"/>
</dbReference>
<dbReference type="InterPro" id="IPR029787">
    <property type="entry name" value="Nucleotide_cyclase"/>
</dbReference>
<dbReference type="GO" id="GO:0052621">
    <property type="term" value="F:diguanylate cyclase activity"/>
    <property type="evidence" value="ECO:0007669"/>
    <property type="project" value="UniProtKB-EC"/>
</dbReference>
<accession>A0A6M1SAB5</accession>
<feature type="transmembrane region" description="Helical" evidence="3">
    <location>
        <begin position="64"/>
        <end position="83"/>
    </location>
</feature>
<dbReference type="InterPro" id="IPR050469">
    <property type="entry name" value="Diguanylate_Cyclase"/>
</dbReference>
<sequence>MDMTDNFAFLLPFFMTVFAAIFLSARLWAGSSATFWGLGYLSAAAGFSIPLLPPEVLPFKAQAIVANALFLAAFCLYGDALLARFGERYYRPARYAFAGIALVAIAAIIILKEDLRAELILGDTSIALLLIVPVLQVARAPRRPMDRLLVFMVGLVVVETFTRVAVLILMTSSSDVGTLDAFLGSAYAFYVQFGAGVIAFLLALTVLGTLVDDLIQRYQYAAHRDPLTGLLNRRGFEQAMNAIPTGRSAGTILIGDIDHFKQVNDRLGHAAGDTVIAGFATLFTQFMPRGAILARFGGEEFVAFLPGETPAAVYQAAEKLRLGFASRTWERDGFDIRITASFGIAAQSKSDYSVHAAIASADACLYEAKRAGRNRVVMEGRPTGEAPALRIISSS</sequence>
<keyword evidence="3" id="KW-0472">Membrane</keyword>
<dbReference type="AlphaFoldDB" id="A0A6M1SAB5"/>
<keyword evidence="3" id="KW-0812">Transmembrane</keyword>
<feature type="transmembrane region" description="Helical" evidence="3">
    <location>
        <begin position="117"/>
        <end position="136"/>
    </location>
</feature>
<dbReference type="NCBIfam" id="TIGR00254">
    <property type="entry name" value="GGDEF"/>
    <property type="match status" value="1"/>
</dbReference>
<comment type="catalytic activity">
    <reaction evidence="2">
        <text>2 GTP = 3',3'-c-di-GMP + 2 diphosphate</text>
        <dbReference type="Rhea" id="RHEA:24898"/>
        <dbReference type="ChEBI" id="CHEBI:33019"/>
        <dbReference type="ChEBI" id="CHEBI:37565"/>
        <dbReference type="ChEBI" id="CHEBI:58805"/>
        <dbReference type="EC" id="2.7.7.65"/>
    </reaction>
</comment>
<proteinExistence type="predicted"/>
<dbReference type="GO" id="GO:0005886">
    <property type="term" value="C:plasma membrane"/>
    <property type="evidence" value="ECO:0007669"/>
    <property type="project" value="TreeGrafter"/>
</dbReference>